<name>M9M0T7_PSEA3</name>
<evidence type="ECO:0008006" key="4">
    <source>
        <dbReference type="Google" id="ProtNLM"/>
    </source>
</evidence>
<accession>M9M0T7</accession>
<dbReference type="OrthoDB" id="2547067at2759"/>
<evidence type="ECO:0000313" key="2">
    <source>
        <dbReference type="EMBL" id="GAC73545.1"/>
    </source>
</evidence>
<reference evidence="3" key="1">
    <citation type="journal article" date="2013" name="Genome Announc.">
        <title>Genome sequence of the basidiomycetous yeast Pseudozyma antarctica T-34, a producer of the glycolipid biosurfactants mannosylerythritol lipids.</title>
        <authorList>
            <person name="Morita T."/>
            <person name="Koike H."/>
            <person name="Koyama Y."/>
            <person name="Hagiwara H."/>
            <person name="Ito E."/>
            <person name="Fukuoka T."/>
            <person name="Imura T."/>
            <person name="Machida M."/>
            <person name="Kitamoto D."/>
        </authorList>
    </citation>
    <scope>NUCLEOTIDE SEQUENCE [LARGE SCALE GENOMIC DNA]</scope>
    <source>
        <strain evidence="3">T-34</strain>
    </source>
</reference>
<feature type="region of interest" description="Disordered" evidence="1">
    <location>
        <begin position="241"/>
        <end position="266"/>
    </location>
</feature>
<sequence>MEAHGGQHVRLAEDERTRDSTTEAACGGRSPPTRIEALPPELLLYLSRFLDLASAIVLSTATCRNLRAIFGQFDRELLYLEPGHRLCLAEWREAAAQLQNHGLSTESPADSSTPPSAIDQTAKPKTTLDVARVVHELTRDESLIDLDLLKAVLDFLSRRCTSEVSQHIRVDAVMPSRSASGNAGANKIHTLHLSGWHGIAGAFLIQQLHMQPALRSVCTVVKTERADSRIWKQVAADDPTLVPPSFWPSTQSDPQQDGESGKPGFSRCTSTQIIVRVGRRLPRRDGQAYLRGEGLQMGYEGYCIELNSPKELSVPSSDEPLKSSGPEPPSTAEAAASTGDRLHVVLQGREDTDATLGGWTHNEQLWVRSIVTCNHCKAPIRF</sequence>
<evidence type="ECO:0000256" key="1">
    <source>
        <dbReference type="SAM" id="MobiDB-lite"/>
    </source>
</evidence>
<feature type="region of interest" description="Disordered" evidence="1">
    <location>
        <begin position="1"/>
        <end position="33"/>
    </location>
</feature>
<gene>
    <name evidence="2" type="ORF">PANT_9c00177</name>
</gene>
<protein>
    <recommendedName>
        <fullName evidence="4">F-box domain-containing protein</fullName>
    </recommendedName>
</protein>
<feature type="compositionally biased region" description="Polar residues" evidence="1">
    <location>
        <begin position="99"/>
        <end position="119"/>
    </location>
</feature>
<feature type="region of interest" description="Disordered" evidence="1">
    <location>
        <begin position="99"/>
        <end position="121"/>
    </location>
</feature>
<feature type="compositionally biased region" description="Polar residues" evidence="1">
    <location>
        <begin position="247"/>
        <end position="258"/>
    </location>
</feature>
<dbReference type="Proteomes" id="UP000011976">
    <property type="component" value="Unassembled WGS sequence"/>
</dbReference>
<feature type="compositionally biased region" description="Basic and acidic residues" evidence="1">
    <location>
        <begin position="1"/>
        <end position="21"/>
    </location>
</feature>
<dbReference type="EMBL" id="DF196775">
    <property type="protein sequence ID" value="GAC73545.1"/>
    <property type="molecule type" value="Genomic_DNA"/>
</dbReference>
<feature type="region of interest" description="Disordered" evidence="1">
    <location>
        <begin position="313"/>
        <end position="337"/>
    </location>
</feature>
<evidence type="ECO:0000313" key="3">
    <source>
        <dbReference type="Proteomes" id="UP000011976"/>
    </source>
</evidence>
<proteinExistence type="predicted"/>
<organism evidence="2 3">
    <name type="scientific">Pseudozyma antarctica (strain T-34)</name>
    <name type="common">Yeast</name>
    <name type="synonym">Candida antarctica</name>
    <dbReference type="NCBI Taxonomy" id="1151754"/>
    <lineage>
        <taxon>Eukaryota</taxon>
        <taxon>Fungi</taxon>
        <taxon>Dikarya</taxon>
        <taxon>Basidiomycota</taxon>
        <taxon>Ustilaginomycotina</taxon>
        <taxon>Ustilaginomycetes</taxon>
        <taxon>Ustilaginales</taxon>
        <taxon>Ustilaginaceae</taxon>
        <taxon>Moesziomyces</taxon>
    </lineage>
</organism>
<dbReference type="AlphaFoldDB" id="M9M0T7"/>